<name>A0A6A6V1P1_9PLEO</name>
<dbReference type="PANTHER" id="PTHR11081:SF62">
    <property type="entry name" value="XPG-I DOMAIN-CONTAINING PROTEIN"/>
    <property type="match status" value="1"/>
</dbReference>
<evidence type="ECO:0000313" key="3">
    <source>
        <dbReference type="EMBL" id="KAF2743540.1"/>
    </source>
</evidence>
<protein>
    <recommendedName>
        <fullName evidence="2">XPG-I domain-containing protein</fullName>
    </recommendedName>
</protein>
<dbReference type="Proteomes" id="UP000799440">
    <property type="component" value="Unassembled WGS sequence"/>
</dbReference>
<dbReference type="OrthoDB" id="2959108at2759"/>
<reference evidence="3" key="1">
    <citation type="journal article" date="2020" name="Stud. Mycol.">
        <title>101 Dothideomycetes genomes: a test case for predicting lifestyles and emergence of pathogens.</title>
        <authorList>
            <person name="Haridas S."/>
            <person name="Albert R."/>
            <person name="Binder M."/>
            <person name="Bloem J."/>
            <person name="Labutti K."/>
            <person name="Salamov A."/>
            <person name="Andreopoulos B."/>
            <person name="Baker S."/>
            <person name="Barry K."/>
            <person name="Bills G."/>
            <person name="Bluhm B."/>
            <person name="Cannon C."/>
            <person name="Castanera R."/>
            <person name="Culley D."/>
            <person name="Daum C."/>
            <person name="Ezra D."/>
            <person name="Gonzalez J."/>
            <person name="Henrissat B."/>
            <person name="Kuo A."/>
            <person name="Liang C."/>
            <person name="Lipzen A."/>
            <person name="Lutzoni F."/>
            <person name="Magnuson J."/>
            <person name="Mondo S."/>
            <person name="Nolan M."/>
            <person name="Ohm R."/>
            <person name="Pangilinan J."/>
            <person name="Park H.-J."/>
            <person name="Ramirez L."/>
            <person name="Alfaro M."/>
            <person name="Sun H."/>
            <person name="Tritt A."/>
            <person name="Yoshinaga Y."/>
            <person name="Zwiers L.-H."/>
            <person name="Turgeon B."/>
            <person name="Goodwin S."/>
            <person name="Spatafora J."/>
            <person name="Crous P."/>
            <person name="Grigoriev I."/>
        </authorList>
    </citation>
    <scope>NUCLEOTIDE SEQUENCE</scope>
    <source>
        <strain evidence="3">CBS 119925</strain>
    </source>
</reference>
<proteinExistence type="predicted"/>
<keyword evidence="1" id="KW-0472">Membrane</keyword>
<keyword evidence="1" id="KW-1133">Transmembrane helix</keyword>
<feature type="transmembrane region" description="Helical" evidence="1">
    <location>
        <begin position="23"/>
        <end position="43"/>
    </location>
</feature>
<feature type="domain" description="XPG-I" evidence="2">
    <location>
        <begin position="75"/>
        <end position="102"/>
    </location>
</feature>
<dbReference type="GO" id="GO:0006974">
    <property type="term" value="P:DNA damage response"/>
    <property type="evidence" value="ECO:0007669"/>
    <property type="project" value="UniProtKB-ARBA"/>
</dbReference>
<keyword evidence="4" id="KW-1185">Reference proteome</keyword>
<dbReference type="Gene3D" id="3.40.50.1010">
    <property type="entry name" value="5'-nuclease"/>
    <property type="match status" value="1"/>
</dbReference>
<organism evidence="3 4">
    <name type="scientific">Sporormia fimetaria CBS 119925</name>
    <dbReference type="NCBI Taxonomy" id="1340428"/>
    <lineage>
        <taxon>Eukaryota</taxon>
        <taxon>Fungi</taxon>
        <taxon>Dikarya</taxon>
        <taxon>Ascomycota</taxon>
        <taxon>Pezizomycotina</taxon>
        <taxon>Dothideomycetes</taxon>
        <taxon>Pleosporomycetidae</taxon>
        <taxon>Pleosporales</taxon>
        <taxon>Sporormiaceae</taxon>
        <taxon>Sporormia</taxon>
    </lineage>
</organism>
<dbReference type="Pfam" id="PF00867">
    <property type="entry name" value="XPG_I"/>
    <property type="match status" value="1"/>
</dbReference>
<dbReference type="InterPro" id="IPR006086">
    <property type="entry name" value="XPG-I_dom"/>
</dbReference>
<evidence type="ECO:0000313" key="4">
    <source>
        <dbReference type="Proteomes" id="UP000799440"/>
    </source>
</evidence>
<dbReference type="PRINTS" id="PR00853">
    <property type="entry name" value="XPGRADSUPER"/>
</dbReference>
<evidence type="ECO:0000259" key="2">
    <source>
        <dbReference type="Pfam" id="PF00867"/>
    </source>
</evidence>
<evidence type="ECO:0000256" key="1">
    <source>
        <dbReference type="SAM" id="Phobius"/>
    </source>
</evidence>
<feature type="non-terminal residue" evidence="3">
    <location>
        <position position="1"/>
    </location>
</feature>
<dbReference type="InterPro" id="IPR006084">
    <property type="entry name" value="XPG/Rad2"/>
</dbReference>
<gene>
    <name evidence="3" type="ORF">M011DRAFT_410403</name>
</gene>
<dbReference type="GO" id="GO:0017108">
    <property type="term" value="F:5'-flap endonuclease activity"/>
    <property type="evidence" value="ECO:0007669"/>
    <property type="project" value="TreeGrafter"/>
</dbReference>
<dbReference type="EMBL" id="MU006596">
    <property type="protein sequence ID" value="KAF2743540.1"/>
    <property type="molecule type" value="Genomic_DNA"/>
</dbReference>
<dbReference type="PANTHER" id="PTHR11081">
    <property type="entry name" value="FLAP ENDONUCLEASE FAMILY MEMBER"/>
    <property type="match status" value="1"/>
</dbReference>
<sequence length="102" mass="11858">KEQVYHIQQTSNQPAYRGIEKTMFYRICGFLSLNIQLLFVFDGQRRPWKRGRRGQGQIKYEELRLIKSVLRSLAVPYHEAPAEAEAECARLQQLGVVDAVYS</sequence>
<dbReference type="InterPro" id="IPR029060">
    <property type="entry name" value="PIN-like_dom_sf"/>
</dbReference>
<dbReference type="AlphaFoldDB" id="A0A6A6V1P1"/>
<keyword evidence="1" id="KW-0812">Transmembrane</keyword>
<accession>A0A6A6V1P1</accession>
<dbReference type="SUPFAM" id="SSF88723">
    <property type="entry name" value="PIN domain-like"/>
    <property type="match status" value="1"/>
</dbReference>